<organism evidence="2">
    <name type="scientific">Mesocestoides corti</name>
    <name type="common">Flatworm</name>
    <dbReference type="NCBI Taxonomy" id="53468"/>
    <lineage>
        <taxon>Eukaryota</taxon>
        <taxon>Metazoa</taxon>
        <taxon>Spiralia</taxon>
        <taxon>Lophotrochozoa</taxon>
        <taxon>Platyhelminthes</taxon>
        <taxon>Cestoda</taxon>
        <taxon>Eucestoda</taxon>
        <taxon>Cyclophyllidea</taxon>
        <taxon>Mesocestoididae</taxon>
        <taxon>Mesocestoides</taxon>
    </lineage>
</organism>
<evidence type="ECO:0000256" key="1">
    <source>
        <dbReference type="SAM" id="MobiDB-lite"/>
    </source>
</evidence>
<name>A0A5K3G1C2_MESCO</name>
<evidence type="ECO:0000313" key="2">
    <source>
        <dbReference type="WBParaSite" id="MCU_013904-RA"/>
    </source>
</evidence>
<proteinExistence type="predicted"/>
<protein>
    <submittedName>
        <fullName evidence="2">Uncharacterized protein</fullName>
    </submittedName>
</protein>
<reference evidence="2" key="1">
    <citation type="submission" date="2019-11" db="UniProtKB">
        <authorList>
            <consortium name="WormBaseParasite"/>
        </authorList>
    </citation>
    <scope>IDENTIFICATION</scope>
</reference>
<sequence length="96" mass="10842">VHESTQLSAQHEQLDNPFTASDSFTSHIRSIKRARQYGSLANKRTSLRLETGNTKWDFRHIHSNPYGGASRRCLPLRCYMTNVTPSPGIGLSKRSI</sequence>
<feature type="region of interest" description="Disordered" evidence="1">
    <location>
        <begin position="1"/>
        <end position="21"/>
    </location>
</feature>
<dbReference type="AlphaFoldDB" id="A0A5K3G1C2"/>
<accession>A0A5K3G1C2</accession>
<dbReference type="WBParaSite" id="MCU_013904-RA">
    <property type="protein sequence ID" value="MCU_013904-RA"/>
    <property type="gene ID" value="MCU_013904"/>
</dbReference>